<sequence length="56" mass="6294">MKTKNKVQLSSLVFVSDLLTECKKARDAYFLLSCGSSFVYNTIKSSKTNSEKQVIN</sequence>
<dbReference type="EMBL" id="MT920676">
    <property type="protein sequence ID" value="QSV10840.1"/>
    <property type="molecule type" value="Genomic_DNA"/>
</dbReference>
<evidence type="ECO:0000313" key="1">
    <source>
        <dbReference type="EMBL" id="BAA57869.1"/>
    </source>
</evidence>
<organism evidence="1">
    <name type="scientific">Chlorella vulgaris</name>
    <name type="common">Green alga</name>
    <dbReference type="NCBI Taxonomy" id="3077"/>
    <lineage>
        <taxon>Eukaryota</taxon>
        <taxon>Viridiplantae</taxon>
        <taxon>Chlorophyta</taxon>
        <taxon>core chlorophytes</taxon>
        <taxon>Trebouxiophyceae</taxon>
        <taxon>Chlorellales</taxon>
        <taxon>Chlorellaceae</taxon>
        <taxon>Chlorella clade</taxon>
        <taxon>Chlorella</taxon>
    </lineage>
</organism>
<reference evidence="2" key="2">
    <citation type="journal article" date="2021" name="Mitochondrial DNA Part B Resour">
        <title>The chloroplast genome of a unicellular green alga strain isolated from the rubber processing wastewater.</title>
        <authorList>
            <person name="Han B."/>
            <person name="Mu Y."/>
            <person name="Tan D."/>
            <person name="Ma S."/>
            <person name="Fu L."/>
            <person name="Sun X."/>
            <person name="Zhang J."/>
        </authorList>
    </citation>
    <scope>NUCLEOTIDE SEQUENCE</scope>
</reference>
<keyword evidence="1" id="KW-0934">Plastid</keyword>
<reference evidence="1" key="1">
    <citation type="journal article" date="1997" name="Proc. Natl. Acad. Sci. U.S.A.">
        <title>Complete nucleotide sequence of the chloroplast genome from the green alga Chlorella vulgaris: the existence of genes possibly involved in chloroplast division.</title>
        <authorList>
            <person name="Wakasugi T."/>
            <person name="Nagai T."/>
            <person name="Kapoor M."/>
            <person name="Sugita M."/>
            <person name="Ito M."/>
            <person name="Ito S."/>
            <person name="Tsudzuki J."/>
            <person name="Nakashima K."/>
            <person name="Tsudzuki T."/>
            <person name="Suzuki Y."/>
            <person name="Hamada A."/>
            <person name="Ohta T."/>
            <person name="Inamura A."/>
            <person name="Yoshinaga K."/>
            <person name="Sugiura M."/>
        </authorList>
    </citation>
    <scope>NUCLEOTIDE SEQUENCE</scope>
</reference>
<keyword evidence="1" id="KW-0150">Chloroplast</keyword>
<name>V9H0R8_CHLVU</name>
<dbReference type="GeneID" id="1457408"/>
<proteinExistence type="predicted"/>
<protein>
    <submittedName>
        <fullName evidence="1">Uncharacterized protein</fullName>
    </submittedName>
</protein>
<dbReference type="AlphaFoldDB" id="V9H0R8"/>
<dbReference type="RefSeq" id="NP_045794.1">
    <property type="nucleotide sequence ID" value="NC_001865.1"/>
</dbReference>
<evidence type="ECO:0000313" key="2">
    <source>
        <dbReference type="EMBL" id="QSV10840.1"/>
    </source>
</evidence>
<accession>V9H0R8</accession>
<dbReference type="EMBL" id="AB001684">
    <property type="protein sequence ID" value="BAA57869.1"/>
    <property type="molecule type" value="Genomic_DNA"/>
</dbReference>
<geneLocation type="chloroplast" evidence="1"/>